<evidence type="ECO:0000256" key="4">
    <source>
        <dbReference type="ARBA" id="ARBA00023136"/>
    </source>
</evidence>
<evidence type="ECO:0000256" key="2">
    <source>
        <dbReference type="ARBA" id="ARBA00022692"/>
    </source>
</evidence>
<keyword evidence="4 6" id="KW-0472">Membrane</keyword>
<dbReference type="RefSeq" id="WP_066564822.1">
    <property type="nucleotide sequence ID" value="NZ_CP015622.1"/>
</dbReference>
<comment type="subcellular location">
    <subcellularLocation>
        <location evidence="1">Membrane</location>
        <topology evidence="1">Multi-pass membrane protein</topology>
    </subcellularLocation>
</comment>
<dbReference type="Pfam" id="PF06271">
    <property type="entry name" value="RDD"/>
    <property type="match status" value="1"/>
</dbReference>
<organism evidence="8 9">
    <name type="scientific">Corynebacterium crudilactis</name>
    <dbReference type="NCBI Taxonomy" id="1652495"/>
    <lineage>
        <taxon>Bacteria</taxon>
        <taxon>Bacillati</taxon>
        <taxon>Actinomycetota</taxon>
        <taxon>Actinomycetes</taxon>
        <taxon>Mycobacteriales</taxon>
        <taxon>Corynebacteriaceae</taxon>
        <taxon>Corynebacterium</taxon>
    </lineage>
</organism>
<dbReference type="OrthoDB" id="4426559at2"/>
<evidence type="ECO:0000256" key="6">
    <source>
        <dbReference type="SAM" id="Phobius"/>
    </source>
</evidence>
<feature type="domain" description="RDD" evidence="7">
    <location>
        <begin position="166"/>
        <end position="292"/>
    </location>
</feature>
<dbReference type="Proteomes" id="UP000076929">
    <property type="component" value="Chromosome"/>
</dbReference>
<dbReference type="AlphaFoldDB" id="A0A172QRN9"/>
<feature type="transmembrane region" description="Helical" evidence="6">
    <location>
        <begin position="252"/>
        <end position="273"/>
    </location>
</feature>
<dbReference type="GO" id="GO:0016020">
    <property type="term" value="C:membrane"/>
    <property type="evidence" value="ECO:0007669"/>
    <property type="project" value="UniProtKB-SubCell"/>
</dbReference>
<sequence>MNTNLPDLYNAFGLDRSETSEALGISLSARDLRLEQMGIPQEDPRRAQTVQAFAVLADPAKRATYDAQLATGVPLTWAQIQHLGNFGTLPNSQPFASPQPPQPAAEPQQQWNSGQTYAYGDPTMDYNAQHSYNPLQDQTQASMYGQQPFSSVPAQQMYGAQTFNRPTASTRLWMAIVDGIIASIAGSIVAGIFGFGSEFLTAIIVALFTIFYIVGSESLLGATPVKKIMGYETRDVDTHARLSAGAAAKRNWWKLISVTGIGTVVSFIMAAVYGSSINENNQMRGAHDRLANAEVVKKNA</sequence>
<dbReference type="KEGG" id="ccjz:ccrud_03375"/>
<evidence type="ECO:0000313" key="8">
    <source>
        <dbReference type="EMBL" id="ANE03349.1"/>
    </source>
</evidence>
<feature type="region of interest" description="Disordered" evidence="5">
    <location>
        <begin position="88"/>
        <end position="117"/>
    </location>
</feature>
<proteinExistence type="predicted"/>
<dbReference type="InterPro" id="IPR010432">
    <property type="entry name" value="RDD"/>
</dbReference>
<protein>
    <recommendedName>
        <fullName evidence="7">RDD domain-containing protein</fullName>
    </recommendedName>
</protein>
<dbReference type="EMBL" id="CP015622">
    <property type="protein sequence ID" value="ANE03349.1"/>
    <property type="molecule type" value="Genomic_DNA"/>
</dbReference>
<gene>
    <name evidence="8" type="ORF">ccrud_03375</name>
</gene>
<evidence type="ECO:0000256" key="1">
    <source>
        <dbReference type="ARBA" id="ARBA00004141"/>
    </source>
</evidence>
<keyword evidence="3 6" id="KW-1133">Transmembrane helix</keyword>
<feature type="transmembrane region" description="Helical" evidence="6">
    <location>
        <begin position="199"/>
        <end position="220"/>
    </location>
</feature>
<feature type="transmembrane region" description="Helical" evidence="6">
    <location>
        <begin position="172"/>
        <end position="193"/>
    </location>
</feature>
<evidence type="ECO:0000256" key="5">
    <source>
        <dbReference type="SAM" id="MobiDB-lite"/>
    </source>
</evidence>
<name>A0A172QRN9_9CORY</name>
<keyword evidence="2 6" id="KW-0812">Transmembrane</keyword>
<evidence type="ECO:0000259" key="7">
    <source>
        <dbReference type="Pfam" id="PF06271"/>
    </source>
</evidence>
<reference evidence="8 9" key="1">
    <citation type="submission" date="2016-05" db="EMBL/GenBank/DDBJ databases">
        <title>Complete genome sequence of Corynebacterium crudilactis, a new Corynebacterium species isolated from raw cow's milk.</title>
        <authorList>
            <person name="Christian R."/>
            <person name="Zimmermann J."/>
            <person name="Lipski A."/>
            <person name="Kalinowski J."/>
        </authorList>
    </citation>
    <scope>NUCLEOTIDE SEQUENCE [LARGE SCALE GENOMIC DNA]</scope>
    <source>
        <strain evidence="8 9">JZ16</strain>
    </source>
</reference>
<dbReference type="STRING" id="1652495.ccrud_03375"/>
<keyword evidence="9" id="KW-1185">Reference proteome</keyword>
<evidence type="ECO:0000256" key="3">
    <source>
        <dbReference type="ARBA" id="ARBA00022989"/>
    </source>
</evidence>
<evidence type="ECO:0000313" key="9">
    <source>
        <dbReference type="Proteomes" id="UP000076929"/>
    </source>
</evidence>
<accession>A0A172QRN9</accession>